<reference evidence="6 7" key="1">
    <citation type="submission" date="2020-08" db="EMBL/GenBank/DDBJ databases">
        <title>Genomic Encyclopedia of Type Strains, Phase IV (KMG-IV): sequencing the most valuable type-strain genomes for metagenomic binning, comparative biology and taxonomic classification.</title>
        <authorList>
            <person name="Goeker M."/>
        </authorList>
    </citation>
    <scope>NUCLEOTIDE SEQUENCE [LARGE SCALE GENOMIC DNA]</scope>
    <source>
        <strain evidence="6 7">DSM 24696</strain>
    </source>
</reference>
<evidence type="ECO:0000256" key="5">
    <source>
        <dbReference type="SAM" id="SignalP"/>
    </source>
</evidence>
<protein>
    <submittedName>
        <fullName evidence="6">Arabinogalactan oligomer/maltooligosaccharide transport system substrate-binding protein</fullName>
    </submittedName>
</protein>
<evidence type="ECO:0000256" key="4">
    <source>
        <dbReference type="SAM" id="MobiDB-lite"/>
    </source>
</evidence>
<feature type="signal peptide" evidence="5">
    <location>
        <begin position="1"/>
        <end position="23"/>
    </location>
</feature>
<dbReference type="AlphaFoldDB" id="A0A840QS64"/>
<dbReference type="Pfam" id="PF13416">
    <property type="entry name" value="SBP_bac_8"/>
    <property type="match status" value="1"/>
</dbReference>
<evidence type="ECO:0000313" key="7">
    <source>
        <dbReference type="Proteomes" id="UP000551878"/>
    </source>
</evidence>
<dbReference type="GO" id="GO:0042956">
    <property type="term" value="P:maltodextrin transmembrane transport"/>
    <property type="evidence" value="ECO:0007669"/>
    <property type="project" value="TreeGrafter"/>
</dbReference>
<dbReference type="PANTHER" id="PTHR30061">
    <property type="entry name" value="MALTOSE-BINDING PERIPLASMIC PROTEIN"/>
    <property type="match status" value="1"/>
</dbReference>
<proteinExistence type="inferred from homology"/>
<dbReference type="RefSeq" id="WP_184664767.1">
    <property type="nucleotide sequence ID" value="NZ_JACHHB010000012.1"/>
</dbReference>
<comment type="caution">
    <text evidence="6">The sequence shown here is derived from an EMBL/GenBank/DDBJ whole genome shotgun (WGS) entry which is preliminary data.</text>
</comment>
<evidence type="ECO:0000256" key="3">
    <source>
        <dbReference type="ARBA" id="ARBA00022729"/>
    </source>
</evidence>
<feature type="chain" id="PRO_5039498727" evidence="5">
    <location>
        <begin position="24"/>
        <end position="434"/>
    </location>
</feature>
<organism evidence="6 7">
    <name type="scientific">Texcoconibacillus texcoconensis</name>
    <dbReference type="NCBI Taxonomy" id="1095777"/>
    <lineage>
        <taxon>Bacteria</taxon>
        <taxon>Bacillati</taxon>
        <taxon>Bacillota</taxon>
        <taxon>Bacilli</taxon>
        <taxon>Bacillales</taxon>
        <taxon>Bacillaceae</taxon>
        <taxon>Texcoconibacillus</taxon>
    </lineage>
</organism>
<dbReference type="GO" id="GO:1901982">
    <property type="term" value="F:maltose binding"/>
    <property type="evidence" value="ECO:0007669"/>
    <property type="project" value="TreeGrafter"/>
</dbReference>
<dbReference type="PANTHER" id="PTHR30061:SF50">
    <property type="entry name" value="MALTOSE_MALTODEXTRIN-BINDING PERIPLASMIC PROTEIN"/>
    <property type="match status" value="1"/>
</dbReference>
<dbReference type="GO" id="GO:0015768">
    <property type="term" value="P:maltose transport"/>
    <property type="evidence" value="ECO:0007669"/>
    <property type="project" value="TreeGrafter"/>
</dbReference>
<feature type="compositionally biased region" description="Acidic residues" evidence="4">
    <location>
        <begin position="27"/>
        <end position="52"/>
    </location>
</feature>
<dbReference type="EMBL" id="JACHHB010000012">
    <property type="protein sequence ID" value="MBB5174342.1"/>
    <property type="molecule type" value="Genomic_DNA"/>
</dbReference>
<evidence type="ECO:0000256" key="2">
    <source>
        <dbReference type="ARBA" id="ARBA00022448"/>
    </source>
</evidence>
<name>A0A840QS64_9BACI</name>
<comment type="similarity">
    <text evidence="1">Belongs to the bacterial solute-binding protein 1 family.</text>
</comment>
<evidence type="ECO:0000256" key="1">
    <source>
        <dbReference type="ARBA" id="ARBA00008520"/>
    </source>
</evidence>
<gene>
    <name evidence="6" type="ORF">HNQ41_002557</name>
</gene>
<dbReference type="InterPro" id="IPR006059">
    <property type="entry name" value="SBP"/>
</dbReference>
<keyword evidence="2" id="KW-0813">Transport</keyword>
<dbReference type="Gene3D" id="3.40.190.10">
    <property type="entry name" value="Periplasmic binding protein-like II"/>
    <property type="match status" value="2"/>
</dbReference>
<accession>A0A840QS64</accession>
<keyword evidence="7" id="KW-1185">Reference proteome</keyword>
<dbReference type="GO" id="GO:0055052">
    <property type="term" value="C:ATP-binding cassette (ABC) transporter complex, substrate-binding subunit-containing"/>
    <property type="evidence" value="ECO:0007669"/>
    <property type="project" value="TreeGrafter"/>
</dbReference>
<evidence type="ECO:0000313" key="6">
    <source>
        <dbReference type="EMBL" id="MBB5174342.1"/>
    </source>
</evidence>
<feature type="region of interest" description="Disordered" evidence="4">
    <location>
        <begin position="26"/>
        <end position="59"/>
    </location>
</feature>
<keyword evidence="3 5" id="KW-0732">Signal</keyword>
<dbReference type="SUPFAM" id="SSF53850">
    <property type="entry name" value="Periplasmic binding protein-like II"/>
    <property type="match status" value="1"/>
</dbReference>
<dbReference type="Proteomes" id="UP000551878">
    <property type="component" value="Unassembled WGS sequence"/>
</dbReference>
<sequence length="434" mass="48560">MFKRKSFLFSTLLVPALSLQLVACGGGEEEPEEMPADDGTTEDVDETAEVEEPEKPDSLEMWVNDEESQLEAHEDMAEDFEAEYGIEVEITPMSMLDQTEAMSLDGPAGQGPDLFFQPHDRVGDVVLQGLAAELNLTEDQEERLMNDYNEEAVESFSYEGSQYGIPSVVETYALFYNEQHLDEAPETFEELFEFSQEFTNRDADEYGFLMEMGNIYFTYPFFDAFGGYIFGQDADGAYDPEDIGLNNEGSVQGAEFIQQWFDEDLHPTGVDGEILNGLFEQGTVAAAINGPWAIPDYESALGDDLAVAPIPTIEGNDANSFAGNKGWHVSEYSENQHWATELALFITNVENSEHYFDLAGELPANLEAEVEDEFFEPILEQTETTQPMPNIPEMDQVWDPANDGLEFITQGDDAEEVMDEVVQEIRDAIMMMGQ</sequence>